<evidence type="ECO:0000256" key="1">
    <source>
        <dbReference type="ARBA" id="ARBA00022490"/>
    </source>
</evidence>
<evidence type="ECO:0000313" key="6">
    <source>
        <dbReference type="Proteomes" id="UP000199251"/>
    </source>
</evidence>
<evidence type="ECO:0000256" key="2">
    <source>
        <dbReference type="ARBA" id="ARBA00022801"/>
    </source>
</evidence>
<reference evidence="5 6" key="1">
    <citation type="submission" date="2015-03" db="EMBL/GenBank/DDBJ databases">
        <authorList>
            <person name="Urmite Genomes"/>
        </authorList>
    </citation>
    <scope>NUCLEOTIDE SEQUENCE [LARGE SCALE GENOMIC DNA]</scope>
    <source>
        <strain evidence="5 6">CSUR P1491</strain>
    </source>
</reference>
<dbReference type="OrthoDB" id="4706207at2"/>
<keyword evidence="4" id="KW-0443">Lipid metabolism</keyword>
<dbReference type="Proteomes" id="UP000199251">
    <property type="component" value="Unassembled WGS sequence"/>
</dbReference>
<proteinExistence type="predicted"/>
<dbReference type="InterPro" id="IPR029069">
    <property type="entry name" value="HotDog_dom_sf"/>
</dbReference>
<evidence type="ECO:0000256" key="4">
    <source>
        <dbReference type="ARBA" id="ARBA00023098"/>
    </source>
</evidence>
<dbReference type="PANTHER" id="PTHR12418:SF19">
    <property type="entry name" value="ACYL-COENZYME A THIOESTERASE THEM4"/>
    <property type="match status" value="1"/>
</dbReference>
<dbReference type="Gene3D" id="3.10.129.10">
    <property type="entry name" value="Hotdog Thioesterase"/>
    <property type="match status" value="1"/>
</dbReference>
<dbReference type="GO" id="GO:0006631">
    <property type="term" value="P:fatty acid metabolic process"/>
    <property type="evidence" value="ECO:0007669"/>
    <property type="project" value="UniProtKB-KW"/>
</dbReference>
<dbReference type="SUPFAM" id="SSF54637">
    <property type="entry name" value="Thioesterase/thiol ester dehydrase-isomerase"/>
    <property type="match status" value="1"/>
</dbReference>
<dbReference type="STRING" id="141349.BN1232_00257"/>
<accession>A0A0E4GV72</accession>
<dbReference type="EMBL" id="CTEE01000001">
    <property type="protein sequence ID" value="CQD02864.1"/>
    <property type="molecule type" value="Genomic_DNA"/>
</dbReference>
<gene>
    <name evidence="5" type="ORF">BN1232_00257</name>
</gene>
<dbReference type="RefSeq" id="WP_139043209.1">
    <property type="nucleotide sequence ID" value="NZ_CTEE01000001.1"/>
</dbReference>
<dbReference type="AlphaFoldDB" id="A0A0E4GV72"/>
<sequence length="202" mass="22096">MTSPAFDFSQYRPEAASPEFVEYIQNLRELQDATQSANPDAAVWTAAATQLRRLTTILTQNRAPETQAPAGRDAALPGFGNPLIPAFTIHTTSAKGVVLQGKFGRFYHGAHDVVLGGALPLLFDWHFALTIDAAGRPISRTAYLHVDYTDYVLTDTPLQVTARIDVIEGRKTFLSAELTRSNDATTLAKATALMIALRTHQR</sequence>
<evidence type="ECO:0000313" key="5">
    <source>
        <dbReference type="EMBL" id="CQD02864.1"/>
    </source>
</evidence>
<evidence type="ECO:0000256" key="3">
    <source>
        <dbReference type="ARBA" id="ARBA00022832"/>
    </source>
</evidence>
<name>A0A0E4GV72_MYCLN</name>
<organism evidence="5 6">
    <name type="scientific">Mycobacterium lentiflavum</name>
    <dbReference type="NCBI Taxonomy" id="141349"/>
    <lineage>
        <taxon>Bacteria</taxon>
        <taxon>Bacillati</taxon>
        <taxon>Actinomycetota</taxon>
        <taxon>Actinomycetes</taxon>
        <taxon>Mycobacteriales</taxon>
        <taxon>Mycobacteriaceae</taxon>
        <taxon>Mycobacterium</taxon>
        <taxon>Mycobacterium simiae complex</taxon>
    </lineage>
</organism>
<dbReference type="PANTHER" id="PTHR12418">
    <property type="entry name" value="ACYL-COENZYME A THIOESTERASE THEM4"/>
    <property type="match status" value="1"/>
</dbReference>
<keyword evidence="1" id="KW-0963">Cytoplasm</keyword>
<protein>
    <submittedName>
        <fullName evidence="5">Thioesterase</fullName>
    </submittedName>
</protein>
<keyword evidence="2" id="KW-0378">Hydrolase</keyword>
<dbReference type="GO" id="GO:0016787">
    <property type="term" value="F:hydrolase activity"/>
    <property type="evidence" value="ECO:0007669"/>
    <property type="project" value="UniProtKB-KW"/>
</dbReference>
<keyword evidence="3" id="KW-0276">Fatty acid metabolism</keyword>
<dbReference type="InterPro" id="IPR052365">
    <property type="entry name" value="THEM4/THEM5_acyl-CoA_thioest"/>
</dbReference>